<accession>A0ABU8GKW2</accession>
<sequence length="85" mass="8628">MPFWNRNNSRPASQQPTAAGVSTTEAQLPADAGQTPQGERPTAEPGVGGVVARGGIGGVAKGIGVGVGMWLWNEAKTWLGIGDEG</sequence>
<gene>
    <name evidence="2" type="ORF">WB403_32290</name>
</gene>
<feature type="compositionally biased region" description="Polar residues" evidence="1">
    <location>
        <begin position="1"/>
        <end position="26"/>
    </location>
</feature>
<proteinExistence type="predicted"/>
<feature type="region of interest" description="Disordered" evidence="1">
    <location>
        <begin position="1"/>
        <end position="49"/>
    </location>
</feature>
<protein>
    <submittedName>
        <fullName evidence="2">Uncharacterized protein</fullName>
    </submittedName>
</protein>
<organism evidence="2 3">
    <name type="scientific">Streptomyces brasiliscabiei</name>
    <dbReference type="NCBI Taxonomy" id="2736302"/>
    <lineage>
        <taxon>Bacteria</taxon>
        <taxon>Bacillati</taxon>
        <taxon>Actinomycetota</taxon>
        <taxon>Actinomycetes</taxon>
        <taxon>Kitasatosporales</taxon>
        <taxon>Streptomycetaceae</taxon>
        <taxon>Streptomyces</taxon>
    </lineage>
</organism>
<keyword evidence="3" id="KW-1185">Reference proteome</keyword>
<dbReference type="EMBL" id="JBBAYM010000025">
    <property type="protein sequence ID" value="MEI5613836.1"/>
    <property type="molecule type" value="Genomic_DNA"/>
</dbReference>
<comment type="caution">
    <text evidence="2">The sequence shown here is derived from an EMBL/GenBank/DDBJ whole genome shotgun (WGS) entry which is preliminary data.</text>
</comment>
<evidence type="ECO:0000313" key="2">
    <source>
        <dbReference type="EMBL" id="MEI5613836.1"/>
    </source>
</evidence>
<dbReference type="RefSeq" id="WP_336540473.1">
    <property type="nucleotide sequence ID" value="NZ_JBBAYL010000017.1"/>
</dbReference>
<dbReference type="Proteomes" id="UP001365781">
    <property type="component" value="Unassembled WGS sequence"/>
</dbReference>
<evidence type="ECO:0000313" key="3">
    <source>
        <dbReference type="Proteomes" id="UP001365781"/>
    </source>
</evidence>
<evidence type="ECO:0000256" key="1">
    <source>
        <dbReference type="SAM" id="MobiDB-lite"/>
    </source>
</evidence>
<reference evidence="2 3" key="1">
    <citation type="submission" date="2024-03" db="EMBL/GenBank/DDBJ databases">
        <title>First Report of Pectobacterium brasiliscabiei causing potato scab in china.</title>
        <authorList>
            <person name="Handique U."/>
        </authorList>
    </citation>
    <scope>NUCLEOTIDE SEQUENCE [LARGE SCALE GENOMIC DNA]</scope>
    <source>
        <strain evidence="2 3">ZRIMU1503</strain>
    </source>
</reference>
<name>A0ABU8GKW2_9ACTN</name>